<protein>
    <recommendedName>
        <fullName evidence="2">histidine kinase</fullName>
        <ecNumber evidence="2">2.7.13.3</ecNumber>
    </recommendedName>
</protein>
<dbReference type="EMBL" id="DTGR01000124">
    <property type="protein sequence ID" value="HHS29559.1"/>
    <property type="molecule type" value="Genomic_DNA"/>
</dbReference>
<keyword evidence="3 6" id="KW-0597">Phosphoprotein</keyword>
<dbReference type="Gene3D" id="3.30.450.20">
    <property type="entry name" value="PAS domain"/>
    <property type="match status" value="1"/>
</dbReference>
<dbReference type="PRINTS" id="PR00344">
    <property type="entry name" value="BCTRLSENSOR"/>
</dbReference>
<name>A0A7V6DPV6_9BACT</name>
<dbReference type="SUPFAM" id="SSF47384">
    <property type="entry name" value="Homodimeric domain of signal transducing histidine kinase"/>
    <property type="match status" value="1"/>
</dbReference>
<feature type="domain" description="Histidine kinase" evidence="7">
    <location>
        <begin position="458"/>
        <end position="666"/>
    </location>
</feature>
<comment type="catalytic activity">
    <reaction evidence="1">
        <text>ATP + protein L-histidine = ADP + protein N-phospho-L-histidine.</text>
        <dbReference type="EC" id="2.7.13.3"/>
    </reaction>
</comment>
<comment type="caution">
    <text evidence="9">The sequence shown here is derived from an EMBL/GenBank/DDBJ whole genome shotgun (WGS) entry which is preliminary data.</text>
</comment>
<sequence length="670" mass="74409">MREAPHILVVDDDPSILGLTREILSPSYRIAMAGSVQEAQELLQAEAFDLVLTDMVMPESGGLELLKHLRLHYADIPVIVFTGYANFQDAVNAVKLGAFDYLTKPLQVEILQHAIARALKFRLLTSQQKDLEVVLQGAEALGGQALDLITGTEEAALLSSLQESWQDAGTLPEMAQRFLEGAEKLLGAARTSIFLYDHDRDNFLGLAARGAEAEARQAATVPASNSLMGYVAGQRHPLLVADLELDQRVTLWIRRFSYSTKSFMIIPLIGSKFWGVLNLTDRENNRPFTPRDLFLGWLIGRFLVEALEARERASREEPGATFGPLIQEHFSQGVALVDQDMQVLRANSALEKLLRARGNPVGQEISSLLGLSAGERESLKNAVAWVLETQEGRELPTLKCTLEEGRTHFLGVRVIPALHPQNASQAIIMVEDLSELEKLKQRLHLYEHLAIMGKLSLCVAHELNNPLDGVYRYLSLAQRQKDHPQEVERYLTEAQKGLQKMSMTIRSLLSSANPLKAPPTTDSLQSLLQDAVKIMMFQASDQRVRVSLQAPQEFQHMPVDSDLYHVFINIIKNALQAMPHGGRLKVEGDVTPRNIAIHFQDSGGGLTAEELEQIFQPFYSTKEGTQGLGLGLPICRKILERYAGQLMVESQPGQGTRVTILLPRNVQGEH</sequence>
<evidence type="ECO:0000259" key="8">
    <source>
        <dbReference type="PROSITE" id="PS50110"/>
    </source>
</evidence>
<dbReference type="SMART" id="SM00065">
    <property type="entry name" value="GAF"/>
    <property type="match status" value="1"/>
</dbReference>
<dbReference type="InterPro" id="IPR004358">
    <property type="entry name" value="Sig_transdc_His_kin-like_C"/>
</dbReference>
<dbReference type="InterPro" id="IPR013656">
    <property type="entry name" value="PAS_4"/>
</dbReference>
<dbReference type="Pfam" id="PF00072">
    <property type="entry name" value="Response_reg"/>
    <property type="match status" value="1"/>
</dbReference>
<evidence type="ECO:0000256" key="4">
    <source>
        <dbReference type="ARBA" id="ARBA00022679"/>
    </source>
</evidence>
<evidence type="ECO:0000256" key="2">
    <source>
        <dbReference type="ARBA" id="ARBA00012438"/>
    </source>
</evidence>
<dbReference type="PANTHER" id="PTHR43547:SF2">
    <property type="entry name" value="HYBRID SIGNAL TRANSDUCTION HISTIDINE KINASE C"/>
    <property type="match status" value="1"/>
</dbReference>
<reference evidence="9" key="1">
    <citation type="journal article" date="2020" name="mSystems">
        <title>Genome- and Community-Level Interaction Insights into Carbon Utilization and Element Cycling Functions of Hydrothermarchaeota in Hydrothermal Sediment.</title>
        <authorList>
            <person name="Zhou Z."/>
            <person name="Liu Y."/>
            <person name="Xu W."/>
            <person name="Pan J."/>
            <person name="Luo Z.H."/>
            <person name="Li M."/>
        </authorList>
    </citation>
    <scope>NUCLEOTIDE SEQUENCE [LARGE SCALE GENOMIC DNA]</scope>
    <source>
        <strain evidence="9">SpSt-767</strain>
    </source>
</reference>
<dbReference type="InterPro" id="IPR001789">
    <property type="entry name" value="Sig_transdc_resp-reg_receiver"/>
</dbReference>
<evidence type="ECO:0000256" key="6">
    <source>
        <dbReference type="PROSITE-ProRule" id="PRU00169"/>
    </source>
</evidence>
<dbReference type="CDD" id="cd00082">
    <property type="entry name" value="HisKA"/>
    <property type="match status" value="1"/>
</dbReference>
<dbReference type="InterPro" id="IPR003594">
    <property type="entry name" value="HATPase_dom"/>
</dbReference>
<dbReference type="Pfam" id="PF13185">
    <property type="entry name" value="GAF_2"/>
    <property type="match status" value="1"/>
</dbReference>
<dbReference type="Pfam" id="PF02518">
    <property type="entry name" value="HATPase_c"/>
    <property type="match status" value="1"/>
</dbReference>
<feature type="modified residue" description="4-aspartylphosphate" evidence="6">
    <location>
        <position position="54"/>
    </location>
</feature>
<dbReference type="InterPro" id="IPR036097">
    <property type="entry name" value="HisK_dim/P_sf"/>
</dbReference>
<proteinExistence type="predicted"/>
<dbReference type="InterPro" id="IPR029016">
    <property type="entry name" value="GAF-like_dom_sf"/>
</dbReference>
<dbReference type="Gene3D" id="1.10.287.130">
    <property type="match status" value="1"/>
</dbReference>
<dbReference type="Gene3D" id="3.30.565.10">
    <property type="entry name" value="Histidine kinase-like ATPase, C-terminal domain"/>
    <property type="match status" value="1"/>
</dbReference>
<dbReference type="InterPro" id="IPR003661">
    <property type="entry name" value="HisK_dim/P_dom"/>
</dbReference>
<dbReference type="EC" id="2.7.13.3" evidence="2"/>
<dbReference type="Gene3D" id="3.40.50.2300">
    <property type="match status" value="1"/>
</dbReference>
<dbReference type="InterPro" id="IPR003018">
    <property type="entry name" value="GAF"/>
</dbReference>
<dbReference type="InterPro" id="IPR036890">
    <property type="entry name" value="HATPase_C_sf"/>
</dbReference>
<evidence type="ECO:0000256" key="5">
    <source>
        <dbReference type="ARBA" id="ARBA00022777"/>
    </source>
</evidence>
<evidence type="ECO:0000259" key="7">
    <source>
        <dbReference type="PROSITE" id="PS50109"/>
    </source>
</evidence>
<dbReference type="CDD" id="cd00156">
    <property type="entry name" value="REC"/>
    <property type="match status" value="1"/>
</dbReference>
<organism evidence="9">
    <name type="scientific">Desulfobacca acetoxidans</name>
    <dbReference type="NCBI Taxonomy" id="60893"/>
    <lineage>
        <taxon>Bacteria</taxon>
        <taxon>Pseudomonadati</taxon>
        <taxon>Thermodesulfobacteriota</taxon>
        <taxon>Desulfobaccia</taxon>
        <taxon>Desulfobaccales</taxon>
        <taxon>Desulfobaccaceae</taxon>
        <taxon>Desulfobacca</taxon>
    </lineage>
</organism>
<dbReference type="PROSITE" id="PS50110">
    <property type="entry name" value="RESPONSE_REGULATORY"/>
    <property type="match status" value="1"/>
</dbReference>
<dbReference type="SMART" id="SM00387">
    <property type="entry name" value="HATPase_c"/>
    <property type="match status" value="1"/>
</dbReference>
<evidence type="ECO:0000256" key="3">
    <source>
        <dbReference type="ARBA" id="ARBA00022553"/>
    </source>
</evidence>
<dbReference type="PROSITE" id="PS50109">
    <property type="entry name" value="HIS_KIN"/>
    <property type="match status" value="1"/>
</dbReference>
<feature type="domain" description="Response regulatory" evidence="8">
    <location>
        <begin position="6"/>
        <end position="119"/>
    </location>
</feature>
<dbReference type="SUPFAM" id="SSF52172">
    <property type="entry name" value="CheY-like"/>
    <property type="match status" value="1"/>
</dbReference>
<dbReference type="InterPro" id="IPR005467">
    <property type="entry name" value="His_kinase_dom"/>
</dbReference>
<keyword evidence="5" id="KW-0418">Kinase</keyword>
<dbReference type="Pfam" id="PF08448">
    <property type="entry name" value="PAS_4"/>
    <property type="match status" value="1"/>
</dbReference>
<keyword evidence="4" id="KW-0808">Transferase</keyword>
<accession>A0A7V6DPV6</accession>
<dbReference type="Gene3D" id="3.30.450.40">
    <property type="match status" value="1"/>
</dbReference>
<evidence type="ECO:0000256" key="1">
    <source>
        <dbReference type="ARBA" id="ARBA00000085"/>
    </source>
</evidence>
<evidence type="ECO:0000313" key="9">
    <source>
        <dbReference type="EMBL" id="HHS29559.1"/>
    </source>
</evidence>
<dbReference type="InterPro" id="IPR011006">
    <property type="entry name" value="CheY-like_superfamily"/>
</dbReference>
<dbReference type="SUPFAM" id="SSF55781">
    <property type="entry name" value="GAF domain-like"/>
    <property type="match status" value="1"/>
</dbReference>
<gene>
    <name evidence="9" type="ORF">ENV52_07655</name>
</gene>
<dbReference type="PANTHER" id="PTHR43547">
    <property type="entry name" value="TWO-COMPONENT HISTIDINE KINASE"/>
    <property type="match status" value="1"/>
</dbReference>
<dbReference type="AlphaFoldDB" id="A0A7V6DPV6"/>
<dbReference type="SUPFAM" id="SSF55874">
    <property type="entry name" value="ATPase domain of HSP90 chaperone/DNA topoisomerase II/histidine kinase"/>
    <property type="match status" value="1"/>
</dbReference>
<dbReference type="SMART" id="SM00448">
    <property type="entry name" value="REC"/>
    <property type="match status" value="1"/>
</dbReference>
<dbReference type="GO" id="GO:0000155">
    <property type="term" value="F:phosphorelay sensor kinase activity"/>
    <property type="evidence" value="ECO:0007669"/>
    <property type="project" value="InterPro"/>
</dbReference>